<evidence type="ECO:0000313" key="8">
    <source>
        <dbReference type="EMBL" id="APC49074.1"/>
    </source>
</evidence>
<dbReference type="PANTHER" id="PTHR42953:SF1">
    <property type="entry name" value="METAL-BINDING PROTEIN HI_0362-RELATED"/>
    <property type="match status" value="1"/>
</dbReference>
<dbReference type="Pfam" id="PF01297">
    <property type="entry name" value="ZnuA"/>
    <property type="match status" value="1"/>
</dbReference>
<keyword evidence="6" id="KW-0175">Coiled coil</keyword>
<feature type="signal peptide" evidence="7">
    <location>
        <begin position="1"/>
        <end position="22"/>
    </location>
</feature>
<feature type="coiled-coil region" evidence="6">
    <location>
        <begin position="171"/>
        <end position="198"/>
    </location>
</feature>
<protein>
    <submittedName>
        <fullName evidence="8">Metal ABC transporter substrate-binding protein</fullName>
    </submittedName>
</protein>
<dbReference type="AlphaFoldDB" id="A0AAC9NLV4"/>
<evidence type="ECO:0000256" key="1">
    <source>
        <dbReference type="ARBA" id="ARBA00004196"/>
    </source>
</evidence>
<keyword evidence="2 5" id="KW-0813">Transport</keyword>
<dbReference type="EMBL" id="CP017962">
    <property type="protein sequence ID" value="APC49074.1"/>
    <property type="molecule type" value="Genomic_DNA"/>
</dbReference>
<dbReference type="InterPro" id="IPR006129">
    <property type="entry name" value="AdhesinB"/>
</dbReference>
<evidence type="ECO:0000256" key="6">
    <source>
        <dbReference type="SAM" id="Coils"/>
    </source>
</evidence>
<accession>A0AAC9NLV4</accession>
<dbReference type="KEGG" id="vhl:BME96_13105"/>
<gene>
    <name evidence="8" type="ORF">BME96_13105</name>
</gene>
<dbReference type="GeneID" id="71515344"/>
<evidence type="ECO:0000313" key="9">
    <source>
        <dbReference type="Proteomes" id="UP000182945"/>
    </source>
</evidence>
<organism evidence="8 9">
    <name type="scientific">Virgibacillus halodenitrificans</name>
    <name type="common">Bacillus halodenitrificans</name>
    <dbReference type="NCBI Taxonomy" id="1482"/>
    <lineage>
        <taxon>Bacteria</taxon>
        <taxon>Bacillati</taxon>
        <taxon>Bacillota</taxon>
        <taxon>Bacilli</taxon>
        <taxon>Bacillales</taxon>
        <taxon>Bacillaceae</taxon>
        <taxon>Virgibacillus</taxon>
    </lineage>
</organism>
<dbReference type="GO" id="GO:0030001">
    <property type="term" value="P:metal ion transport"/>
    <property type="evidence" value="ECO:0007669"/>
    <property type="project" value="InterPro"/>
</dbReference>
<dbReference type="PRINTS" id="PR00691">
    <property type="entry name" value="ADHESINB"/>
</dbReference>
<dbReference type="PANTHER" id="PTHR42953">
    <property type="entry name" value="HIGH-AFFINITY ZINC UPTAKE SYSTEM PROTEIN ZNUA-RELATED"/>
    <property type="match status" value="1"/>
</dbReference>
<comment type="similarity">
    <text evidence="5">Belongs to the bacterial solute-binding protein 9 family.</text>
</comment>
<proteinExistence type="inferred from homology"/>
<dbReference type="GO" id="GO:0046872">
    <property type="term" value="F:metal ion binding"/>
    <property type="evidence" value="ECO:0007669"/>
    <property type="project" value="UniProtKB-KW"/>
</dbReference>
<dbReference type="SUPFAM" id="SSF53807">
    <property type="entry name" value="Helical backbone' metal receptor"/>
    <property type="match status" value="1"/>
</dbReference>
<sequence length="314" mass="34860">MKKNLLVLFLTAIFLIAGCSSGGDNASKDVKAKDDGKLQIVATYSVIYDIVKNVTGDLADVHSLVPIGTDPHAYEPLPEDVQLTSDADMIFYNGFNLESGNSWFANMIETAGKSDDDAPVYRLTEGVEPQLLRSGAHQGEEDPHAWLAVENGIKYTENVKKALVEVDPDNKETYEKNAEEYIEKLEALDKEIETKAAEIPKEKRVLVTSEGAFKYFSAAYDFEAAYIWEINAENEGTPDQIKNVVDIIRERDIPGLFVETSIDPRSMETVSNETGAPIIGKIFTDSLGKEGEDGDTYIKMIEWNMDMIIRGLTE</sequence>
<evidence type="ECO:0000256" key="2">
    <source>
        <dbReference type="ARBA" id="ARBA00022448"/>
    </source>
</evidence>
<reference evidence="8 9" key="1">
    <citation type="submission" date="2016-11" db="EMBL/GenBank/DDBJ databases">
        <title>Complete genome sequencing of Virgibacillus halodenitrificans PDB-F2.</title>
        <authorList>
            <person name="Sun Z."/>
            <person name="Zhou Y."/>
            <person name="Li H."/>
        </authorList>
    </citation>
    <scope>NUCLEOTIDE SEQUENCE [LARGE SCALE GENOMIC DNA]</scope>
    <source>
        <strain evidence="8 9">PDB-F2</strain>
    </source>
</reference>
<dbReference type="PROSITE" id="PS51257">
    <property type="entry name" value="PROKAR_LIPOPROTEIN"/>
    <property type="match status" value="1"/>
</dbReference>
<dbReference type="Proteomes" id="UP000182945">
    <property type="component" value="Chromosome"/>
</dbReference>
<dbReference type="InterPro" id="IPR006128">
    <property type="entry name" value="Lipoprotein_PsaA-like"/>
</dbReference>
<evidence type="ECO:0000256" key="7">
    <source>
        <dbReference type="SAM" id="SignalP"/>
    </source>
</evidence>
<dbReference type="RefSeq" id="WP_071649285.1">
    <property type="nucleotide sequence ID" value="NZ_CP017962.1"/>
</dbReference>
<keyword evidence="4 7" id="KW-0732">Signal</keyword>
<dbReference type="GO" id="GO:0030313">
    <property type="term" value="C:cell envelope"/>
    <property type="evidence" value="ECO:0007669"/>
    <property type="project" value="UniProtKB-SubCell"/>
</dbReference>
<dbReference type="CDD" id="cd01137">
    <property type="entry name" value="PsaA"/>
    <property type="match status" value="1"/>
</dbReference>
<dbReference type="GO" id="GO:0007155">
    <property type="term" value="P:cell adhesion"/>
    <property type="evidence" value="ECO:0007669"/>
    <property type="project" value="InterPro"/>
</dbReference>
<evidence type="ECO:0000256" key="3">
    <source>
        <dbReference type="ARBA" id="ARBA00022723"/>
    </source>
</evidence>
<keyword evidence="3" id="KW-0479">Metal-binding</keyword>
<comment type="subcellular location">
    <subcellularLocation>
        <location evidence="1">Cell envelope</location>
    </subcellularLocation>
</comment>
<evidence type="ECO:0000256" key="4">
    <source>
        <dbReference type="ARBA" id="ARBA00022729"/>
    </source>
</evidence>
<name>A0AAC9NLV4_VIRHA</name>
<evidence type="ECO:0000256" key="5">
    <source>
        <dbReference type="RuleBase" id="RU003512"/>
    </source>
</evidence>
<dbReference type="InterPro" id="IPR050492">
    <property type="entry name" value="Bact_metal-bind_prot9"/>
</dbReference>
<dbReference type="Gene3D" id="3.40.50.1980">
    <property type="entry name" value="Nitrogenase molybdenum iron protein domain"/>
    <property type="match status" value="2"/>
</dbReference>
<dbReference type="InterPro" id="IPR006127">
    <property type="entry name" value="ZnuA-like"/>
</dbReference>
<feature type="chain" id="PRO_5041978192" evidence="7">
    <location>
        <begin position="23"/>
        <end position="314"/>
    </location>
</feature>
<dbReference type="PRINTS" id="PR00690">
    <property type="entry name" value="ADHESNFAMILY"/>
</dbReference>